<accession>A0A1F7UKW7</accession>
<dbReference type="AlphaFoldDB" id="A0A1F7UKW7"/>
<gene>
    <name evidence="6" type="ORF">A3J43_00880</name>
</gene>
<dbReference type="InterPro" id="IPR051813">
    <property type="entry name" value="HepT_RNase_toxin"/>
</dbReference>
<sequence>MISERDKTYLTHMRQAVADIERYMREVTKEKFEKDDMRRNAVVRLLEVIGEAARNVSDECKKNYPDIAWKDSTAMRNFLIHQYFHLDVKSVWDTVRDDLPLLKREIDKALDG</sequence>
<keyword evidence="4" id="KW-0547">Nucleotide-binding</keyword>
<dbReference type="GO" id="GO:0004540">
    <property type="term" value="F:RNA nuclease activity"/>
    <property type="evidence" value="ECO:0007669"/>
    <property type="project" value="InterPro"/>
</dbReference>
<keyword evidence="2" id="KW-1277">Toxin-antitoxin system</keyword>
<evidence type="ECO:0000256" key="2">
    <source>
        <dbReference type="ARBA" id="ARBA00022649"/>
    </source>
</evidence>
<dbReference type="GO" id="GO:0016787">
    <property type="term" value="F:hydrolase activity"/>
    <property type="evidence" value="ECO:0007669"/>
    <property type="project" value="UniProtKB-KW"/>
</dbReference>
<keyword evidence="1" id="KW-0597">Phosphoprotein</keyword>
<evidence type="ECO:0000313" key="7">
    <source>
        <dbReference type="Proteomes" id="UP000176604"/>
    </source>
</evidence>
<protein>
    <recommendedName>
        <fullName evidence="8">DUF86 domain-containing protein</fullName>
    </recommendedName>
</protein>
<evidence type="ECO:0000313" key="6">
    <source>
        <dbReference type="EMBL" id="OGL78921.1"/>
    </source>
</evidence>
<evidence type="ECO:0008006" key="8">
    <source>
        <dbReference type="Google" id="ProtNLM"/>
    </source>
</evidence>
<keyword evidence="3" id="KW-0540">Nuclease</keyword>
<dbReference type="EMBL" id="MGEF01000021">
    <property type="protein sequence ID" value="OGL78921.1"/>
    <property type="molecule type" value="Genomic_DNA"/>
</dbReference>
<evidence type="ECO:0000256" key="4">
    <source>
        <dbReference type="ARBA" id="ARBA00022741"/>
    </source>
</evidence>
<dbReference type="Pfam" id="PF01934">
    <property type="entry name" value="HepT-like"/>
    <property type="match status" value="1"/>
</dbReference>
<evidence type="ECO:0000256" key="5">
    <source>
        <dbReference type="ARBA" id="ARBA00022801"/>
    </source>
</evidence>
<dbReference type="Proteomes" id="UP000176604">
    <property type="component" value="Unassembled WGS sequence"/>
</dbReference>
<evidence type="ECO:0000256" key="1">
    <source>
        <dbReference type="ARBA" id="ARBA00022553"/>
    </source>
</evidence>
<evidence type="ECO:0000256" key="3">
    <source>
        <dbReference type="ARBA" id="ARBA00022722"/>
    </source>
</evidence>
<dbReference type="GO" id="GO:0000166">
    <property type="term" value="F:nucleotide binding"/>
    <property type="evidence" value="ECO:0007669"/>
    <property type="project" value="UniProtKB-KW"/>
</dbReference>
<dbReference type="GO" id="GO:0110001">
    <property type="term" value="C:toxin-antitoxin complex"/>
    <property type="evidence" value="ECO:0007669"/>
    <property type="project" value="InterPro"/>
</dbReference>
<name>A0A1F7UKW7_9BACT</name>
<dbReference type="PANTHER" id="PTHR34139:SF1">
    <property type="entry name" value="RNASE MJ1380-RELATED"/>
    <property type="match status" value="1"/>
</dbReference>
<organism evidence="6 7">
    <name type="scientific">Candidatus Uhrbacteria bacterium RIFCSPHIGHO2_12_FULL_54_23</name>
    <dbReference type="NCBI Taxonomy" id="1802397"/>
    <lineage>
        <taxon>Bacteria</taxon>
        <taxon>Candidatus Uhriibacteriota</taxon>
    </lineage>
</organism>
<dbReference type="PANTHER" id="PTHR34139">
    <property type="entry name" value="UPF0331 PROTEIN MJ0127"/>
    <property type="match status" value="1"/>
</dbReference>
<dbReference type="STRING" id="1802397.A3J43_00880"/>
<proteinExistence type="predicted"/>
<comment type="caution">
    <text evidence="6">The sequence shown here is derived from an EMBL/GenBank/DDBJ whole genome shotgun (WGS) entry which is preliminary data.</text>
</comment>
<dbReference type="InterPro" id="IPR008201">
    <property type="entry name" value="HepT-like"/>
</dbReference>
<reference evidence="6 7" key="1">
    <citation type="journal article" date="2016" name="Nat. Commun.">
        <title>Thousands of microbial genomes shed light on interconnected biogeochemical processes in an aquifer system.</title>
        <authorList>
            <person name="Anantharaman K."/>
            <person name="Brown C.T."/>
            <person name="Hug L.A."/>
            <person name="Sharon I."/>
            <person name="Castelle C.J."/>
            <person name="Probst A.J."/>
            <person name="Thomas B.C."/>
            <person name="Singh A."/>
            <person name="Wilkins M.J."/>
            <person name="Karaoz U."/>
            <person name="Brodie E.L."/>
            <person name="Williams K.H."/>
            <person name="Hubbard S.S."/>
            <person name="Banfield J.F."/>
        </authorList>
    </citation>
    <scope>NUCLEOTIDE SEQUENCE [LARGE SCALE GENOMIC DNA]</scope>
</reference>
<keyword evidence="5" id="KW-0378">Hydrolase</keyword>